<dbReference type="Proteomes" id="UP000183918">
    <property type="component" value="Unassembled WGS sequence"/>
</dbReference>
<gene>
    <name evidence="11" type="ORF">SAMN02910414_01717</name>
</gene>
<evidence type="ECO:0000313" key="12">
    <source>
        <dbReference type="Proteomes" id="UP000183918"/>
    </source>
</evidence>
<sequence>MLKMIHRIVEAAGKRKIRIRLAYIFCFIRGLLMKAPVIVAFVVINKVLENKLNSDFVTNSAIATGTILFAQILAQYIGDRLQSATGFEMFADMRIKIGEHLKNLPMGYYTEGNLGKISSILTTDMSMVEEICMSQIAQLMTYIFSETIMIVFLFFFDYRIGIFGVVTVFAIVLGGKIVSNKILLHSKTRQVQAENLTSAVIDYTEGMNIIKTYNMLGKSSKELTYNFEESCRENIKFEEAVFPFSVSLGFLYAVGTAGTLAICVYLVMRGVISVSSFVGIMLFIFDLYMPVYVLYNESTRLTVMNACMDRIEEVLNVPELVDEGKLRIPKKHEGKQVEFKNVSFGYEDKEVLHDISFEMEANTMTAIVGPSGSGKSTIASLLARFWDIKNGEIRIKGVNIKDVSLHDLMNEISMVFQRVYLFQDTIYNNIVMGRPNATREEVIQAAKKARCYDFIMELPEGFDTVIGEGGASLSGGEKQRISIARCILKDSPIVILDEATASVDADNERLIQDAINELVKGKTLLVIAHRLKTIKNADDILVIADGIIRERGTHQELINKNGLYKEFMEKVNSDISWTKGEVA</sequence>
<dbReference type="GO" id="GO:0005886">
    <property type="term" value="C:plasma membrane"/>
    <property type="evidence" value="ECO:0007669"/>
    <property type="project" value="UniProtKB-SubCell"/>
</dbReference>
<dbReference type="InterPro" id="IPR011527">
    <property type="entry name" value="ABC1_TM_dom"/>
</dbReference>
<dbReference type="InterPro" id="IPR017871">
    <property type="entry name" value="ABC_transporter-like_CS"/>
</dbReference>
<dbReference type="GO" id="GO:0005524">
    <property type="term" value="F:ATP binding"/>
    <property type="evidence" value="ECO:0007669"/>
    <property type="project" value="UniProtKB-KW"/>
</dbReference>
<dbReference type="PANTHER" id="PTHR24221:SF397">
    <property type="entry name" value="ABC TRANSPORTER, ATP-BINDING TRANSMEMBRANE PROTEIN"/>
    <property type="match status" value="1"/>
</dbReference>
<keyword evidence="7 8" id="KW-0472">Membrane</keyword>
<dbReference type="SUPFAM" id="SSF90123">
    <property type="entry name" value="ABC transporter transmembrane region"/>
    <property type="match status" value="1"/>
</dbReference>
<dbReference type="STRING" id="1122142.SAMN02910414_01717"/>
<proteinExistence type="predicted"/>
<dbReference type="InterPro" id="IPR036640">
    <property type="entry name" value="ABC1_TM_sf"/>
</dbReference>
<accession>A0A1H3KG75</accession>
<evidence type="ECO:0000256" key="2">
    <source>
        <dbReference type="ARBA" id="ARBA00022448"/>
    </source>
</evidence>
<dbReference type="PROSITE" id="PS00211">
    <property type="entry name" value="ABC_TRANSPORTER_1"/>
    <property type="match status" value="1"/>
</dbReference>
<dbReference type="Pfam" id="PF00664">
    <property type="entry name" value="ABC_membrane"/>
    <property type="match status" value="1"/>
</dbReference>
<protein>
    <submittedName>
        <fullName evidence="11">ATP-binding cassette, subfamily B</fullName>
    </submittedName>
</protein>
<evidence type="ECO:0000256" key="5">
    <source>
        <dbReference type="ARBA" id="ARBA00022840"/>
    </source>
</evidence>
<comment type="subcellular location">
    <subcellularLocation>
        <location evidence="1">Cell membrane</location>
        <topology evidence="1">Multi-pass membrane protein</topology>
    </subcellularLocation>
</comment>
<dbReference type="EMBL" id="FNPG01000020">
    <property type="protein sequence ID" value="SDY51106.1"/>
    <property type="molecule type" value="Genomic_DNA"/>
</dbReference>
<dbReference type="SMART" id="SM00382">
    <property type="entry name" value="AAA"/>
    <property type="match status" value="1"/>
</dbReference>
<feature type="transmembrane region" description="Helical" evidence="8">
    <location>
        <begin position="21"/>
        <end position="44"/>
    </location>
</feature>
<name>A0A1H3KG75_9FIRM</name>
<dbReference type="GO" id="GO:0140359">
    <property type="term" value="F:ABC-type transporter activity"/>
    <property type="evidence" value="ECO:0007669"/>
    <property type="project" value="InterPro"/>
</dbReference>
<evidence type="ECO:0000256" key="8">
    <source>
        <dbReference type="SAM" id="Phobius"/>
    </source>
</evidence>
<dbReference type="InterPro" id="IPR027417">
    <property type="entry name" value="P-loop_NTPase"/>
</dbReference>
<dbReference type="SUPFAM" id="SSF52540">
    <property type="entry name" value="P-loop containing nucleoside triphosphate hydrolases"/>
    <property type="match status" value="1"/>
</dbReference>
<evidence type="ECO:0000256" key="4">
    <source>
        <dbReference type="ARBA" id="ARBA00022741"/>
    </source>
</evidence>
<evidence type="ECO:0000256" key="3">
    <source>
        <dbReference type="ARBA" id="ARBA00022692"/>
    </source>
</evidence>
<keyword evidence="6 8" id="KW-1133">Transmembrane helix</keyword>
<feature type="domain" description="ABC transmembrane type-1" evidence="10">
    <location>
        <begin position="24"/>
        <end position="291"/>
    </location>
</feature>
<dbReference type="FunFam" id="3.40.50.300:FF:000287">
    <property type="entry name" value="Multidrug ABC transporter ATP-binding protein"/>
    <property type="match status" value="1"/>
</dbReference>
<dbReference type="PROSITE" id="PS50929">
    <property type="entry name" value="ABC_TM1F"/>
    <property type="match status" value="1"/>
</dbReference>
<feature type="domain" description="ABC transporter" evidence="9">
    <location>
        <begin position="337"/>
        <end position="570"/>
    </location>
</feature>
<dbReference type="RefSeq" id="WP_074718117.1">
    <property type="nucleotide sequence ID" value="NZ_FNPG01000020.1"/>
</dbReference>
<dbReference type="Gene3D" id="1.20.1560.10">
    <property type="entry name" value="ABC transporter type 1, transmembrane domain"/>
    <property type="match status" value="2"/>
</dbReference>
<dbReference type="GO" id="GO:0034040">
    <property type="term" value="F:ATPase-coupled lipid transmembrane transporter activity"/>
    <property type="evidence" value="ECO:0007669"/>
    <property type="project" value="TreeGrafter"/>
</dbReference>
<dbReference type="InterPro" id="IPR039421">
    <property type="entry name" value="Type_1_exporter"/>
</dbReference>
<dbReference type="GO" id="GO:0016887">
    <property type="term" value="F:ATP hydrolysis activity"/>
    <property type="evidence" value="ECO:0007669"/>
    <property type="project" value="InterPro"/>
</dbReference>
<dbReference type="PANTHER" id="PTHR24221">
    <property type="entry name" value="ATP-BINDING CASSETTE SUB-FAMILY B"/>
    <property type="match status" value="1"/>
</dbReference>
<evidence type="ECO:0000259" key="10">
    <source>
        <dbReference type="PROSITE" id="PS50929"/>
    </source>
</evidence>
<evidence type="ECO:0000313" key="11">
    <source>
        <dbReference type="EMBL" id="SDY51106.1"/>
    </source>
</evidence>
<dbReference type="PROSITE" id="PS50893">
    <property type="entry name" value="ABC_TRANSPORTER_2"/>
    <property type="match status" value="1"/>
</dbReference>
<feature type="transmembrane region" description="Helical" evidence="8">
    <location>
        <begin position="56"/>
        <end position="74"/>
    </location>
</feature>
<dbReference type="CDD" id="cd07346">
    <property type="entry name" value="ABC_6TM_exporters"/>
    <property type="match status" value="1"/>
</dbReference>
<keyword evidence="2" id="KW-0813">Transport</keyword>
<keyword evidence="5 11" id="KW-0067">ATP-binding</keyword>
<dbReference type="Gene3D" id="3.40.50.300">
    <property type="entry name" value="P-loop containing nucleotide triphosphate hydrolases"/>
    <property type="match status" value="1"/>
</dbReference>
<evidence type="ECO:0000256" key="1">
    <source>
        <dbReference type="ARBA" id="ARBA00004651"/>
    </source>
</evidence>
<keyword evidence="12" id="KW-1185">Reference proteome</keyword>
<keyword evidence="3 8" id="KW-0812">Transmembrane</keyword>
<keyword evidence="4" id="KW-0547">Nucleotide-binding</keyword>
<evidence type="ECO:0000259" key="9">
    <source>
        <dbReference type="PROSITE" id="PS50893"/>
    </source>
</evidence>
<feature type="transmembrane region" description="Helical" evidence="8">
    <location>
        <begin position="274"/>
        <end position="295"/>
    </location>
</feature>
<evidence type="ECO:0000256" key="6">
    <source>
        <dbReference type="ARBA" id="ARBA00022989"/>
    </source>
</evidence>
<dbReference type="Pfam" id="PF00005">
    <property type="entry name" value="ABC_tran"/>
    <property type="match status" value="1"/>
</dbReference>
<evidence type="ECO:0000256" key="7">
    <source>
        <dbReference type="ARBA" id="ARBA00023136"/>
    </source>
</evidence>
<organism evidence="11 12">
    <name type="scientific">Lachnobacterium bovis DSM 14045</name>
    <dbReference type="NCBI Taxonomy" id="1122142"/>
    <lineage>
        <taxon>Bacteria</taxon>
        <taxon>Bacillati</taxon>
        <taxon>Bacillota</taxon>
        <taxon>Clostridia</taxon>
        <taxon>Lachnospirales</taxon>
        <taxon>Lachnospiraceae</taxon>
        <taxon>Lachnobacterium</taxon>
    </lineage>
</organism>
<dbReference type="InterPro" id="IPR003593">
    <property type="entry name" value="AAA+_ATPase"/>
</dbReference>
<dbReference type="OrthoDB" id="9762778at2"/>
<dbReference type="AlphaFoldDB" id="A0A1H3KG75"/>
<dbReference type="InterPro" id="IPR003439">
    <property type="entry name" value="ABC_transporter-like_ATP-bd"/>
</dbReference>
<reference evidence="11 12" key="1">
    <citation type="submission" date="2016-10" db="EMBL/GenBank/DDBJ databases">
        <authorList>
            <person name="de Groot N.N."/>
        </authorList>
    </citation>
    <scope>NUCLEOTIDE SEQUENCE [LARGE SCALE GENOMIC DNA]</scope>
    <source>
        <strain evidence="11 12">DSM 14045</strain>
    </source>
</reference>
<feature type="transmembrane region" description="Helical" evidence="8">
    <location>
        <begin position="240"/>
        <end position="268"/>
    </location>
</feature>